<keyword evidence="1" id="KW-0732">Signal</keyword>
<name>Q1DGY3_AEDAE</name>
<evidence type="ECO:0000313" key="3">
    <source>
        <dbReference type="Proteomes" id="UP000682892"/>
    </source>
</evidence>
<evidence type="ECO:0000256" key="1">
    <source>
        <dbReference type="SAM" id="SignalP"/>
    </source>
</evidence>
<gene>
    <name evidence="2" type="ORF">AaeL_AAEL015427</name>
</gene>
<reference evidence="2" key="3">
    <citation type="submission" date="2012-09" db="EMBL/GenBank/DDBJ databases">
        <authorList>
            <consortium name="VectorBase"/>
        </authorList>
    </citation>
    <scope>NUCLEOTIDE SEQUENCE</scope>
    <source>
        <strain evidence="2">Liverpool</strain>
    </source>
</reference>
<proteinExistence type="predicted"/>
<dbReference type="HOGENOM" id="CLU_2428820_0_0_1"/>
<dbReference type="Proteomes" id="UP000682892">
    <property type="component" value="Unassembled WGS sequence"/>
</dbReference>
<protein>
    <submittedName>
        <fullName evidence="2">AAEL015427-PA</fullName>
    </submittedName>
</protein>
<reference evidence="2" key="2">
    <citation type="journal article" date="2007" name="Science">
        <title>Genome sequence of Aedes aegypti, a major arbovirus vector.</title>
        <authorList>
            <person name="Nene V."/>
            <person name="Wortman J.R."/>
            <person name="Lawson D."/>
            <person name="Haas B."/>
            <person name="Kodira C."/>
            <person name="Tu Z.J."/>
            <person name="Loftus B."/>
            <person name="Xi Z."/>
            <person name="Megy K."/>
            <person name="Grabherr M."/>
            <person name="Ren Q."/>
            <person name="Zdobnov E.M."/>
            <person name="Lobo N.F."/>
            <person name="Campbell K.S."/>
            <person name="Brown S.E."/>
            <person name="Bonaldo M.F."/>
            <person name="Zhu J."/>
            <person name="Sinkins S.P."/>
            <person name="Hogenkamp D.G."/>
            <person name="Amedeo P."/>
            <person name="Arensburger P."/>
            <person name="Atkinson P.W."/>
            <person name="Bidwell S."/>
            <person name="Biedler J."/>
            <person name="Birney E."/>
            <person name="Bruggner R.V."/>
            <person name="Costas J."/>
            <person name="Coy M.R."/>
            <person name="Crabtree J."/>
            <person name="Crawford M."/>
            <person name="Debruyn B."/>
            <person name="Decaprio D."/>
            <person name="Eiglmeier K."/>
            <person name="Eisenstadt E."/>
            <person name="El-Dorry H."/>
            <person name="Gelbart W.M."/>
            <person name="Gomes S.L."/>
            <person name="Hammond M."/>
            <person name="Hannick L.I."/>
            <person name="Hogan J.R."/>
            <person name="Holmes M.H."/>
            <person name="Jaffe D."/>
            <person name="Johnston J.S."/>
            <person name="Kennedy R.C."/>
            <person name="Koo H."/>
            <person name="Kravitz S."/>
            <person name="Kriventseva E.V."/>
            <person name="Kulp D."/>
            <person name="Labutti K."/>
            <person name="Lee E."/>
            <person name="Li S."/>
            <person name="Lovin D.D."/>
            <person name="Mao C."/>
            <person name="Mauceli E."/>
            <person name="Menck C.F."/>
            <person name="Miller J.R."/>
            <person name="Montgomery P."/>
            <person name="Mori A."/>
            <person name="Nascimento A.L."/>
            <person name="Naveira H.F."/>
            <person name="Nusbaum C."/>
            <person name="O'leary S."/>
            <person name="Orvis J."/>
            <person name="Pertea M."/>
            <person name="Quesneville H."/>
            <person name="Reidenbach K.R."/>
            <person name="Rogers Y.H."/>
            <person name="Roth C.W."/>
            <person name="Schneider J.R."/>
            <person name="Schatz M."/>
            <person name="Shumway M."/>
            <person name="Stanke M."/>
            <person name="Stinson E.O."/>
            <person name="Tubio J.M."/>
            <person name="Vanzee J.P."/>
            <person name="Verjovski-Almeida S."/>
            <person name="Werner D."/>
            <person name="White O."/>
            <person name="Wyder S."/>
            <person name="Zeng Q."/>
            <person name="Zhao Q."/>
            <person name="Zhao Y."/>
            <person name="Hill C.A."/>
            <person name="Raikhel A.S."/>
            <person name="Soares M.B."/>
            <person name="Knudson D.L."/>
            <person name="Lee N.H."/>
            <person name="Galagan J."/>
            <person name="Salzberg S.L."/>
            <person name="Paulsen I.T."/>
            <person name="Dimopoulos G."/>
            <person name="Collins F.H."/>
            <person name="Birren B."/>
            <person name="Fraser-Liggett C.M."/>
            <person name="Severson D.W."/>
        </authorList>
    </citation>
    <scope>NUCLEOTIDE SEQUENCE [LARGE SCALE GENOMIC DNA]</scope>
    <source>
        <strain evidence="2">Liverpool</strain>
    </source>
</reference>
<dbReference type="EMBL" id="CH900029">
    <property type="protein sequence ID" value="EAT32413.1"/>
    <property type="molecule type" value="Genomic_DNA"/>
</dbReference>
<dbReference type="AlphaFoldDB" id="Q1DGY3"/>
<dbReference type="PaxDb" id="7159-AAEL015427-PA"/>
<accession>Q1DGY3</accession>
<feature type="signal peptide" evidence="1">
    <location>
        <begin position="1"/>
        <end position="26"/>
    </location>
</feature>
<evidence type="ECO:0000313" key="2">
    <source>
        <dbReference type="EMBL" id="EAT32413.1"/>
    </source>
</evidence>
<reference evidence="2" key="1">
    <citation type="submission" date="2005-10" db="EMBL/GenBank/DDBJ databases">
        <authorList>
            <person name="Loftus B.J."/>
            <person name="Nene V.M."/>
            <person name="Hannick L.I."/>
            <person name="Bidwell S."/>
            <person name="Haas B."/>
            <person name="Amedeo P."/>
            <person name="Orvis J."/>
            <person name="Wortman J.R."/>
            <person name="White O.R."/>
            <person name="Salzberg S."/>
            <person name="Shumway M."/>
            <person name="Koo H."/>
            <person name="Zhao Y."/>
            <person name="Holmes M."/>
            <person name="Miller J."/>
            <person name="Schatz M."/>
            <person name="Pop M."/>
            <person name="Pai G."/>
            <person name="Utterback T."/>
            <person name="Rogers Y.-H."/>
            <person name="Kravitz S."/>
            <person name="Fraser C.M."/>
        </authorList>
    </citation>
    <scope>NUCLEOTIDE SEQUENCE</scope>
    <source>
        <strain evidence="2">Liverpool</strain>
    </source>
</reference>
<feature type="chain" id="PRO_5014308267" evidence="1">
    <location>
        <begin position="27"/>
        <end position="91"/>
    </location>
</feature>
<sequence>MHIALATRSTEPTVLILLLHSWLTMINKTTNPVLTPIPSAPLAYQNFPAWPKGLLMFIYRHHLLTEPTEAQKFSFTKSCQKSKPKNSDCPK</sequence>
<organism evidence="2 3">
    <name type="scientific">Aedes aegypti</name>
    <name type="common">Yellowfever mosquito</name>
    <name type="synonym">Culex aegypti</name>
    <dbReference type="NCBI Taxonomy" id="7159"/>
    <lineage>
        <taxon>Eukaryota</taxon>
        <taxon>Metazoa</taxon>
        <taxon>Ecdysozoa</taxon>
        <taxon>Arthropoda</taxon>
        <taxon>Hexapoda</taxon>
        <taxon>Insecta</taxon>
        <taxon>Pterygota</taxon>
        <taxon>Neoptera</taxon>
        <taxon>Endopterygota</taxon>
        <taxon>Diptera</taxon>
        <taxon>Nematocera</taxon>
        <taxon>Culicoidea</taxon>
        <taxon>Culicidae</taxon>
        <taxon>Culicinae</taxon>
        <taxon>Aedini</taxon>
        <taxon>Aedes</taxon>
        <taxon>Stegomyia</taxon>
    </lineage>
</organism>